<dbReference type="RefSeq" id="WP_218252734.1">
    <property type="nucleotide sequence ID" value="NZ_JABXWD010000197.1"/>
</dbReference>
<name>A0ABS6S136_9BACT</name>
<comment type="caution">
    <text evidence="1">The sequence shown here is derived from an EMBL/GenBank/DDBJ whole genome shotgun (WGS) entry which is preliminary data.</text>
</comment>
<proteinExistence type="predicted"/>
<dbReference type="Proteomes" id="UP001196980">
    <property type="component" value="Unassembled WGS sequence"/>
</dbReference>
<keyword evidence="2" id="KW-1185">Reference proteome</keyword>
<accession>A0ABS6S136</accession>
<gene>
    <name evidence="1" type="ORF">HWQ67_11000</name>
</gene>
<protein>
    <submittedName>
        <fullName evidence="1">Uncharacterized protein</fullName>
    </submittedName>
</protein>
<feature type="non-terminal residue" evidence="1">
    <location>
        <position position="1"/>
    </location>
</feature>
<sequence length="136" mass="14527">GGAAQEVDAGVSGKLLIVKTVDEAITAGNNVLVWPDEGKVFDDEGCFWLNSFFPSKTGKWLINLTIQLSTSSLVQLVTPERTYEVQVNGTQSQSISVLTHMATGESAYVNVVSNCTVRGIVGGKARTFFSVCYFGG</sequence>
<evidence type="ECO:0000313" key="1">
    <source>
        <dbReference type="EMBL" id="MBV6342113.1"/>
    </source>
</evidence>
<organism evidence="1 2">
    <name type="scientific">Candidatus Magnetobacterium casense</name>
    <dbReference type="NCBI Taxonomy" id="1455061"/>
    <lineage>
        <taxon>Bacteria</taxon>
        <taxon>Pseudomonadati</taxon>
        <taxon>Nitrospirota</taxon>
        <taxon>Thermodesulfovibrionia</taxon>
        <taxon>Thermodesulfovibrionales</taxon>
        <taxon>Candidatus Magnetobacteriaceae</taxon>
        <taxon>Candidatus Magnetobacterium</taxon>
    </lineage>
</organism>
<reference evidence="1 2" key="1">
    <citation type="journal article" date="2020" name="J Geophys Res Biogeosci">
        <title>Magnetotaxis as an Adaptation to Enable Bacterial Shuttling of Microbial Sulfur and Sulfur Cycling Across Aquatic Oxic#Anoxic Interfaces.</title>
        <authorList>
            <person name="Li J."/>
            <person name="Liu P."/>
            <person name="Wang J."/>
            <person name="Roberts A.P."/>
            <person name="Pan Y."/>
        </authorList>
    </citation>
    <scope>NUCLEOTIDE SEQUENCE [LARGE SCALE GENOMIC DNA]</scope>
    <source>
        <strain evidence="1 2">MYR-1_YQ</strain>
    </source>
</reference>
<dbReference type="EMBL" id="JABXWD010000197">
    <property type="protein sequence ID" value="MBV6342113.1"/>
    <property type="molecule type" value="Genomic_DNA"/>
</dbReference>
<evidence type="ECO:0000313" key="2">
    <source>
        <dbReference type="Proteomes" id="UP001196980"/>
    </source>
</evidence>